<comment type="caution">
    <text evidence="1">The sequence shown here is derived from an EMBL/GenBank/DDBJ whole genome shotgun (WGS) entry which is preliminary data.</text>
</comment>
<reference evidence="1 2" key="1">
    <citation type="submission" date="2015-01" db="EMBL/GenBank/DDBJ databases">
        <title>Genome sequence of Jeotgalibacillus alimentarius.</title>
        <authorList>
            <person name="Goh K.M."/>
            <person name="Chan K.-G."/>
            <person name="Yaakop A.S."/>
            <person name="Ee R."/>
            <person name="Gan H.M."/>
            <person name="Chan C.S."/>
        </authorList>
    </citation>
    <scope>NUCLEOTIDE SEQUENCE [LARGE SCALE GENOMIC DNA]</scope>
    <source>
        <strain evidence="1 2">YKJ-13</strain>
    </source>
</reference>
<dbReference type="EMBL" id="JXRQ01000024">
    <property type="protein sequence ID" value="KIL46932.1"/>
    <property type="molecule type" value="Genomic_DNA"/>
</dbReference>
<accession>A0A0C2VDA9</accession>
<dbReference type="STRING" id="135826.KP77_25010"/>
<sequence>MAQGIDVPIGPATVEYGEDTSKVVFDVTKGGIVFSAGTTKQDTTIDQLGDTIVKSILKGRTAQVTVPFALHDLEKIAAAIPNSKYVEDATDPENVKKKVIVSAQAGYNFLKNAKKLVIKPTDPAATPNDWITMPLAGVMADPEYTYNSDNERVTNITFVGYPDMENGNQIYIMGDETAVDPAPAG</sequence>
<dbReference type="Proteomes" id="UP000031950">
    <property type="component" value="Unassembled WGS sequence"/>
</dbReference>
<keyword evidence="2" id="KW-1185">Reference proteome</keyword>
<dbReference type="RefSeq" id="WP_041123048.1">
    <property type="nucleotide sequence ID" value="NZ_JXRQ01000024.1"/>
</dbReference>
<evidence type="ECO:0000313" key="1">
    <source>
        <dbReference type="EMBL" id="KIL46932.1"/>
    </source>
</evidence>
<evidence type="ECO:0008006" key="3">
    <source>
        <dbReference type="Google" id="ProtNLM"/>
    </source>
</evidence>
<evidence type="ECO:0000313" key="2">
    <source>
        <dbReference type="Proteomes" id="UP000031950"/>
    </source>
</evidence>
<name>A0A0C2VDA9_9BACL</name>
<dbReference type="AlphaFoldDB" id="A0A0C2VDA9"/>
<proteinExistence type="predicted"/>
<dbReference type="PATRIC" id="fig|135826.4.peg.2492"/>
<organism evidence="1 2">
    <name type="scientific">Jeotgalibacillus alimentarius</name>
    <dbReference type="NCBI Taxonomy" id="135826"/>
    <lineage>
        <taxon>Bacteria</taxon>
        <taxon>Bacillati</taxon>
        <taxon>Bacillota</taxon>
        <taxon>Bacilli</taxon>
        <taxon>Bacillales</taxon>
        <taxon>Caryophanaceae</taxon>
        <taxon>Jeotgalibacillus</taxon>
    </lineage>
</organism>
<dbReference type="OrthoDB" id="2607278at2"/>
<protein>
    <recommendedName>
        <fullName evidence="3">Phage tail protein</fullName>
    </recommendedName>
</protein>
<gene>
    <name evidence="1" type="ORF">KP77_25010</name>
</gene>